<name>A0A2A2TLZ9_9CYAN</name>
<evidence type="ECO:0000313" key="1">
    <source>
        <dbReference type="EMBL" id="PAX59429.1"/>
    </source>
</evidence>
<dbReference type="RefSeq" id="WP_095721012.1">
    <property type="nucleotide sequence ID" value="NZ_NTFS01000051.1"/>
</dbReference>
<sequence>MFGISSQLASQTINKNTVWKCLVALELVSGEITQFISDRMIVEGWAVGVRVVIKRGYKGIRVFKGLSTIISPLKMALQFMEETCLKSRGLNVTRKSERLFLVDSAQDPTNKHVVTAQADGLTCSCMKFKCLKNRMVKEAPQLVKAIGQITLLDGNHLAYTEQFNTETMEMVGKIHIQCHHVRAVMREAFNAFSSTEYLLNWKQVINDYRVQRDDWMSSERWSQELDNIPELGEFKPKTR</sequence>
<dbReference type="AlphaFoldDB" id="A0A2A2TLZ9"/>
<gene>
    <name evidence="1" type="ORF">CK510_06995</name>
</gene>
<comment type="caution">
    <text evidence="1">The sequence shown here is derived from an EMBL/GenBank/DDBJ whole genome shotgun (WGS) entry which is preliminary data.</text>
</comment>
<dbReference type="OrthoDB" id="495437at2"/>
<proteinExistence type="predicted"/>
<dbReference type="Proteomes" id="UP000218238">
    <property type="component" value="Unassembled WGS sequence"/>
</dbReference>
<organism evidence="1 2">
    <name type="scientific">Brunnivagina elsteri CCALA 953</name>
    <dbReference type="NCBI Taxonomy" id="987040"/>
    <lineage>
        <taxon>Bacteria</taxon>
        <taxon>Bacillati</taxon>
        <taxon>Cyanobacteriota</taxon>
        <taxon>Cyanophyceae</taxon>
        <taxon>Nostocales</taxon>
        <taxon>Calotrichaceae</taxon>
        <taxon>Brunnivagina</taxon>
    </lineage>
</organism>
<keyword evidence="2" id="KW-1185">Reference proteome</keyword>
<dbReference type="EMBL" id="NTFS01000051">
    <property type="protein sequence ID" value="PAX59429.1"/>
    <property type="molecule type" value="Genomic_DNA"/>
</dbReference>
<reference evidence="1 2" key="1">
    <citation type="submission" date="2017-08" db="EMBL/GenBank/DDBJ databases">
        <title>Draft genome sequence of filamentous cyanobacterium Calothrix elsteri CCALA 953.</title>
        <authorList>
            <person name="Gagunashvili A.N."/>
            <person name="Elster J."/>
            <person name="Andresson O.S."/>
        </authorList>
    </citation>
    <scope>NUCLEOTIDE SEQUENCE [LARGE SCALE GENOMIC DNA]</scope>
    <source>
        <strain evidence="1 2">CCALA 953</strain>
    </source>
</reference>
<protein>
    <recommendedName>
        <fullName evidence="3">SWIM-type domain-containing protein</fullName>
    </recommendedName>
</protein>
<evidence type="ECO:0008006" key="3">
    <source>
        <dbReference type="Google" id="ProtNLM"/>
    </source>
</evidence>
<evidence type="ECO:0000313" key="2">
    <source>
        <dbReference type="Proteomes" id="UP000218238"/>
    </source>
</evidence>
<accession>A0A2A2TLZ9</accession>